<comment type="catalytic activity">
    <reaction evidence="5 6">
        <text>holo-[ACP] + malonyl-CoA = malonyl-[ACP] + CoA</text>
        <dbReference type="Rhea" id="RHEA:41792"/>
        <dbReference type="Rhea" id="RHEA-COMP:9623"/>
        <dbReference type="Rhea" id="RHEA-COMP:9685"/>
        <dbReference type="ChEBI" id="CHEBI:57287"/>
        <dbReference type="ChEBI" id="CHEBI:57384"/>
        <dbReference type="ChEBI" id="CHEBI:64479"/>
        <dbReference type="ChEBI" id="CHEBI:78449"/>
        <dbReference type="EC" id="2.3.1.39"/>
    </reaction>
</comment>
<evidence type="ECO:0000256" key="7">
    <source>
        <dbReference type="PIRSR" id="PIRSR000446-1"/>
    </source>
</evidence>
<dbReference type="InterPro" id="IPR024925">
    <property type="entry name" value="Malonyl_CoA-ACP_transAc"/>
</dbReference>
<organism evidence="9 10">
    <name type="scientific">Faucicola osloensis</name>
    <name type="common">Moraxella osloensis</name>
    <dbReference type="NCBI Taxonomy" id="34062"/>
    <lineage>
        <taxon>Bacteria</taxon>
        <taxon>Pseudomonadati</taxon>
        <taxon>Pseudomonadota</taxon>
        <taxon>Gammaproteobacteria</taxon>
        <taxon>Moraxellales</taxon>
        <taxon>Moraxellaceae</taxon>
        <taxon>Faucicola</taxon>
    </lineage>
</organism>
<dbReference type="SMART" id="SM00827">
    <property type="entry name" value="PKS_AT"/>
    <property type="match status" value="1"/>
</dbReference>
<accession>A0A378Q766</accession>
<dbReference type="Pfam" id="PF00698">
    <property type="entry name" value="Acyl_transf_1"/>
    <property type="match status" value="1"/>
</dbReference>
<evidence type="ECO:0000256" key="1">
    <source>
        <dbReference type="ARBA" id="ARBA00013258"/>
    </source>
</evidence>
<dbReference type="PIRSF" id="PIRSF000446">
    <property type="entry name" value="Mct"/>
    <property type="match status" value="1"/>
</dbReference>
<dbReference type="NCBIfam" id="TIGR00128">
    <property type="entry name" value="fabD"/>
    <property type="match status" value="1"/>
</dbReference>
<dbReference type="AlphaFoldDB" id="A0A378Q766"/>
<evidence type="ECO:0000256" key="3">
    <source>
        <dbReference type="ARBA" id="ARBA00022679"/>
    </source>
</evidence>
<evidence type="ECO:0000259" key="8">
    <source>
        <dbReference type="SMART" id="SM00827"/>
    </source>
</evidence>
<sequence length="339" mass="35772">MDNPMQSQTSANQPATSSQDNAASMKYAVIFPGQGSQSVGMLNDWAAQYPTVKATFDEASKALGFDLWAICQGASGAASLDDTAYTQPALLTASMAIWRVLRDELDLQPAYVAGHSLGEYSALCAAGVLSLADAVKLVHHRGQYMSAAMQSQTGKMAAILGLPDEDVQQICDAVVAEHTQAVVSPANFNAPGQVVIAGNVAGVDLASEKIASLGKKSMPLKVSVPSHCQLMTPATDKLAAELENVTFNPPSIPVIQNRHARVETDVTAIKQALIEQLNMPVLWSTIENNLADAQVSLQIECGSGSVLTGLAKRQAQKINTLATDTVAKLDNIKQQLSAQ</sequence>
<dbReference type="InterPro" id="IPR050858">
    <property type="entry name" value="Mal-CoA-ACP_Trans/PKS_FabD"/>
</dbReference>
<gene>
    <name evidence="9" type="primary">fabD</name>
    <name evidence="9" type="ORF">NCTC10465_00403</name>
</gene>
<dbReference type="EMBL" id="UGPY01000001">
    <property type="protein sequence ID" value="STY96640.1"/>
    <property type="molecule type" value="Genomic_DNA"/>
</dbReference>
<dbReference type="InterPro" id="IPR004410">
    <property type="entry name" value="Malonyl_CoA-ACP_transAc_FabD"/>
</dbReference>
<dbReference type="InterPro" id="IPR014043">
    <property type="entry name" value="Acyl_transferase_dom"/>
</dbReference>
<evidence type="ECO:0000256" key="2">
    <source>
        <dbReference type="ARBA" id="ARBA00018953"/>
    </source>
</evidence>
<dbReference type="GO" id="GO:0006633">
    <property type="term" value="P:fatty acid biosynthetic process"/>
    <property type="evidence" value="ECO:0007669"/>
    <property type="project" value="TreeGrafter"/>
</dbReference>
<evidence type="ECO:0000313" key="10">
    <source>
        <dbReference type="Proteomes" id="UP000255230"/>
    </source>
</evidence>
<dbReference type="EC" id="2.3.1.39" evidence="1 6"/>
<keyword evidence="10" id="KW-1185">Reference proteome</keyword>
<evidence type="ECO:0000313" key="9">
    <source>
        <dbReference type="EMBL" id="STY96640.1"/>
    </source>
</evidence>
<dbReference type="FunFam" id="3.30.70.250:FF:000001">
    <property type="entry name" value="Malonyl CoA-acyl carrier protein transacylase"/>
    <property type="match status" value="1"/>
</dbReference>
<dbReference type="Gene3D" id="3.40.366.10">
    <property type="entry name" value="Malonyl-Coenzyme A Acyl Carrier Protein, domain 2"/>
    <property type="match status" value="1"/>
</dbReference>
<reference evidence="9 10" key="1">
    <citation type="submission" date="2018-06" db="EMBL/GenBank/DDBJ databases">
        <authorList>
            <consortium name="Pathogen Informatics"/>
            <person name="Doyle S."/>
        </authorList>
    </citation>
    <scope>NUCLEOTIDE SEQUENCE [LARGE SCALE GENOMIC DNA]</scope>
    <source>
        <strain evidence="9 10">NCTC10465</strain>
    </source>
</reference>
<dbReference type="GO" id="GO:0004314">
    <property type="term" value="F:[acyl-carrier-protein] S-malonyltransferase activity"/>
    <property type="evidence" value="ECO:0007669"/>
    <property type="project" value="UniProtKB-EC"/>
</dbReference>
<comment type="similarity">
    <text evidence="6">Belongs to the fabD family.</text>
</comment>
<dbReference type="InterPro" id="IPR016036">
    <property type="entry name" value="Malonyl_transacylase_ACP-bd"/>
</dbReference>
<feature type="active site" evidence="7">
    <location>
        <position position="116"/>
    </location>
</feature>
<keyword evidence="3 6" id="KW-0808">Transferase</keyword>
<protein>
    <recommendedName>
        <fullName evidence="2 6">Malonyl CoA-acyl carrier protein transacylase</fullName>
        <ecNumber evidence="1 6">2.3.1.39</ecNumber>
    </recommendedName>
</protein>
<dbReference type="GO" id="GO:0005829">
    <property type="term" value="C:cytosol"/>
    <property type="evidence" value="ECO:0007669"/>
    <property type="project" value="TreeGrafter"/>
</dbReference>
<keyword evidence="4 6" id="KW-0012">Acyltransferase</keyword>
<feature type="active site" evidence="7">
    <location>
        <position position="227"/>
    </location>
</feature>
<name>A0A378Q766_FAUOS</name>
<dbReference type="SUPFAM" id="SSF52151">
    <property type="entry name" value="FabD/lysophospholipase-like"/>
    <property type="match status" value="1"/>
</dbReference>
<dbReference type="Gene3D" id="3.30.70.250">
    <property type="entry name" value="Malonyl-CoA ACP transacylase, ACP-binding"/>
    <property type="match status" value="1"/>
</dbReference>
<evidence type="ECO:0000256" key="4">
    <source>
        <dbReference type="ARBA" id="ARBA00023315"/>
    </source>
</evidence>
<dbReference type="PANTHER" id="PTHR42681">
    <property type="entry name" value="MALONYL-COA-ACYL CARRIER PROTEIN TRANSACYLASE, MITOCHONDRIAL"/>
    <property type="match status" value="1"/>
</dbReference>
<feature type="domain" description="Malonyl-CoA:ACP transacylase (MAT)" evidence="8">
    <location>
        <begin position="30"/>
        <end position="325"/>
    </location>
</feature>
<dbReference type="SUPFAM" id="SSF55048">
    <property type="entry name" value="Probable ACP-binding domain of malonyl-CoA ACP transacylase"/>
    <property type="match status" value="1"/>
</dbReference>
<proteinExistence type="inferred from homology"/>
<dbReference type="Proteomes" id="UP000255230">
    <property type="component" value="Unassembled WGS sequence"/>
</dbReference>
<dbReference type="InterPro" id="IPR016035">
    <property type="entry name" value="Acyl_Trfase/lysoPLipase"/>
</dbReference>
<evidence type="ECO:0000256" key="5">
    <source>
        <dbReference type="ARBA" id="ARBA00048462"/>
    </source>
</evidence>
<dbReference type="PANTHER" id="PTHR42681:SF1">
    <property type="entry name" value="MALONYL-COA-ACYL CARRIER PROTEIN TRANSACYLASE, MITOCHONDRIAL"/>
    <property type="match status" value="1"/>
</dbReference>
<dbReference type="InterPro" id="IPR001227">
    <property type="entry name" value="Ac_transferase_dom_sf"/>
</dbReference>
<evidence type="ECO:0000256" key="6">
    <source>
        <dbReference type="PIRNR" id="PIRNR000446"/>
    </source>
</evidence>